<sequence>MTPPEAAMWLRLRQRIHGRPNFRRQHAVGPFVLDFYCSALKLAVEIDGQIHSLDDNPDRDARRTAWLNA</sequence>
<feature type="domain" description="DUF559" evidence="1">
    <location>
        <begin position="2"/>
        <end position="69"/>
    </location>
</feature>
<dbReference type="eggNOG" id="COG2852">
    <property type="taxonomic scope" value="Bacteria"/>
</dbReference>
<protein>
    <recommendedName>
        <fullName evidence="1">DUF559 domain-containing protein</fullName>
    </recommendedName>
</protein>
<dbReference type="Pfam" id="PF04480">
    <property type="entry name" value="DUF559"/>
    <property type="match status" value="1"/>
</dbReference>
<evidence type="ECO:0000259" key="1">
    <source>
        <dbReference type="Pfam" id="PF04480"/>
    </source>
</evidence>
<proteinExistence type="predicted"/>
<dbReference type="InterPro" id="IPR011335">
    <property type="entry name" value="Restrct_endonuc-II-like"/>
</dbReference>
<dbReference type="EMBL" id="CP002102">
    <property type="protein sequence ID" value="ADL00535.1"/>
    <property type="molecule type" value="Genomic_DNA"/>
</dbReference>
<dbReference type="SUPFAM" id="SSF52980">
    <property type="entry name" value="Restriction endonuclease-like"/>
    <property type="match status" value="1"/>
</dbReference>
<dbReference type="KEGG" id="bsb:Bresu_1223"/>
<evidence type="ECO:0000313" key="3">
    <source>
        <dbReference type="Proteomes" id="UP000002696"/>
    </source>
</evidence>
<dbReference type="PANTHER" id="PTHR38590">
    <property type="entry name" value="BLL0828 PROTEIN"/>
    <property type="match status" value="1"/>
</dbReference>
<dbReference type="InterPro" id="IPR047216">
    <property type="entry name" value="Endonuclease_DUF559_bact"/>
</dbReference>
<dbReference type="Gene3D" id="3.40.960.10">
    <property type="entry name" value="VSR Endonuclease"/>
    <property type="match status" value="1"/>
</dbReference>
<dbReference type="Proteomes" id="UP000002696">
    <property type="component" value="Chromosome"/>
</dbReference>
<organism evidence="2 3">
    <name type="scientific">Brevundimonas subvibrioides (strain ATCC 15264 / DSM 4735 / LMG 14903 / NBRC 16000 / CB 81)</name>
    <name type="common">Caulobacter subvibrioides</name>
    <dbReference type="NCBI Taxonomy" id="633149"/>
    <lineage>
        <taxon>Bacteria</taxon>
        <taxon>Pseudomonadati</taxon>
        <taxon>Pseudomonadota</taxon>
        <taxon>Alphaproteobacteria</taxon>
        <taxon>Caulobacterales</taxon>
        <taxon>Caulobacteraceae</taxon>
        <taxon>Brevundimonas</taxon>
    </lineage>
</organism>
<dbReference type="PANTHER" id="PTHR38590:SF1">
    <property type="entry name" value="BLL0828 PROTEIN"/>
    <property type="match status" value="1"/>
</dbReference>
<dbReference type="HOGENOM" id="CLU_107928_4_1_5"/>
<accession>D9QF50</accession>
<gene>
    <name evidence="2" type="ordered locus">Bresu_1223</name>
</gene>
<reference evidence="3" key="1">
    <citation type="journal article" date="2011" name="J. Bacteriol.">
        <title>Genome sequences of eight morphologically diverse alphaproteobacteria.</title>
        <authorList>
            <consortium name="US DOE Joint Genome Institute"/>
            <person name="Brown P.J."/>
            <person name="Kysela D.T."/>
            <person name="Buechlein A."/>
            <person name="Hemmerich C."/>
            <person name="Brun Y.V."/>
        </authorList>
    </citation>
    <scope>NUCLEOTIDE SEQUENCE [LARGE SCALE GENOMIC DNA]</scope>
    <source>
        <strain evidence="3">ATCC 15264 / DSM 4735 / LMG 14903 / NBRC 16000 / CB 81</strain>
    </source>
</reference>
<evidence type="ECO:0000313" key="2">
    <source>
        <dbReference type="EMBL" id="ADL00535.1"/>
    </source>
</evidence>
<dbReference type="InterPro" id="IPR007569">
    <property type="entry name" value="DUF559"/>
</dbReference>
<dbReference type="CDD" id="cd01038">
    <property type="entry name" value="Endonuclease_DUF559"/>
    <property type="match status" value="1"/>
</dbReference>
<dbReference type="InParanoid" id="D9QF50"/>
<dbReference type="AlphaFoldDB" id="D9QF50"/>
<keyword evidence="3" id="KW-1185">Reference proteome</keyword>
<dbReference type="STRING" id="633149.Bresu_1223"/>
<name>D9QF50_BRESC</name>